<sequence length="479" mass="52843">MSRPELDGTAPQALASEESRRRSLYTSVDLDMAALERSTFALALIRRQHGAASALGNFAETLITKASESYAQIFQDLFALHMSGGKRGGFFVEVGTGDGILISNTYLLEKAYGWQGIVVEPNPVFHQSLLKNRACAVMTDCVLDVTGRTVSFDCTLEPEFSGINQELGDRPVSSSDVAERERPVQTIELTTVSLNDLLTRANAPAQIDFLSLDVEGAELTILSTFDFDRWQIGCLTIEHNFDARREDIYRLLESKGYYRVFPEISQWDDWYVSADLLRSRPDAAGLLPPEAVMPPVERAQALVRWAAQAMEQGDFDIARTLCHRAIQISPQLPDAQRTLDEIAQRAGQGAELPPPDAVPPAERTHAFVRWAIRAVGQGDFDVARTLCHRAAEISPQLSDPYRTLAEIAQREGQAVVALHHWRRAVGLAPNDYWAHIGLADLLIATGKLDEAKAVLERAVTLSEQPTRATELLGQIGSKP</sequence>
<accession>A0A1M7ZBT9</accession>
<dbReference type="SMART" id="SM00028">
    <property type="entry name" value="TPR"/>
    <property type="match status" value="3"/>
</dbReference>
<dbReference type="PANTHER" id="PTHR34009">
    <property type="entry name" value="PROTEIN STAR"/>
    <property type="match status" value="1"/>
</dbReference>
<dbReference type="SUPFAM" id="SSF53335">
    <property type="entry name" value="S-adenosyl-L-methionine-dependent methyltransferases"/>
    <property type="match status" value="1"/>
</dbReference>
<feature type="domain" description="Methyltransferase FkbM" evidence="1">
    <location>
        <begin position="93"/>
        <end position="257"/>
    </location>
</feature>
<dbReference type="GO" id="GO:0032259">
    <property type="term" value="P:methylation"/>
    <property type="evidence" value="ECO:0007669"/>
    <property type="project" value="UniProtKB-KW"/>
</dbReference>
<evidence type="ECO:0000313" key="2">
    <source>
        <dbReference type="EMBL" id="SHO62320.1"/>
    </source>
</evidence>
<dbReference type="InterPro" id="IPR029063">
    <property type="entry name" value="SAM-dependent_MTases_sf"/>
</dbReference>
<dbReference type="STRING" id="1123029.SAMN02745172_00925"/>
<protein>
    <submittedName>
        <fullName evidence="2">Methyltransferase, FkbM family</fullName>
    </submittedName>
</protein>
<dbReference type="GO" id="GO:0005886">
    <property type="term" value="C:plasma membrane"/>
    <property type="evidence" value="ECO:0007669"/>
    <property type="project" value="TreeGrafter"/>
</dbReference>
<dbReference type="GO" id="GO:0006888">
    <property type="term" value="P:endoplasmic reticulum to Golgi vesicle-mediated transport"/>
    <property type="evidence" value="ECO:0007669"/>
    <property type="project" value="TreeGrafter"/>
</dbReference>
<dbReference type="EMBL" id="FRXO01000002">
    <property type="protein sequence ID" value="SHO62320.1"/>
    <property type="molecule type" value="Genomic_DNA"/>
</dbReference>
<dbReference type="GO" id="GO:0005737">
    <property type="term" value="C:cytoplasm"/>
    <property type="evidence" value="ECO:0007669"/>
    <property type="project" value="GOC"/>
</dbReference>
<evidence type="ECO:0000313" key="3">
    <source>
        <dbReference type="Proteomes" id="UP000186406"/>
    </source>
</evidence>
<dbReference type="Gene3D" id="3.40.50.150">
    <property type="entry name" value="Vaccinia Virus protein VP39"/>
    <property type="match status" value="1"/>
</dbReference>
<dbReference type="GO" id="GO:0016197">
    <property type="term" value="P:endosomal transport"/>
    <property type="evidence" value="ECO:0007669"/>
    <property type="project" value="TreeGrafter"/>
</dbReference>
<reference evidence="2 3" key="1">
    <citation type="submission" date="2016-12" db="EMBL/GenBank/DDBJ databases">
        <authorList>
            <person name="Song W.-J."/>
            <person name="Kurnit D.M."/>
        </authorList>
    </citation>
    <scope>NUCLEOTIDE SEQUENCE [LARGE SCALE GENOMIC DNA]</scope>
    <source>
        <strain evidence="2 3">DSM 19599</strain>
    </source>
</reference>
<dbReference type="Gene3D" id="1.25.40.10">
    <property type="entry name" value="Tetratricopeptide repeat domain"/>
    <property type="match status" value="1"/>
</dbReference>
<keyword evidence="2" id="KW-0489">Methyltransferase</keyword>
<dbReference type="InterPro" id="IPR006342">
    <property type="entry name" value="FkbM_mtfrase"/>
</dbReference>
<dbReference type="AlphaFoldDB" id="A0A1M7ZBT9"/>
<name>A0A1M7ZBT9_9HYPH</name>
<dbReference type="InterPro" id="IPR053202">
    <property type="entry name" value="EGF_Rcpt_Signaling_Reg"/>
</dbReference>
<dbReference type="Pfam" id="PF14559">
    <property type="entry name" value="TPR_19"/>
    <property type="match status" value="1"/>
</dbReference>
<dbReference type="InterPro" id="IPR011990">
    <property type="entry name" value="TPR-like_helical_dom_sf"/>
</dbReference>
<keyword evidence="2" id="KW-0808">Transferase</keyword>
<organism evidence="2 3">
    <name type="scientific">Pseudoxanthobacter soli DSM 19599</name>
    <dbReference type="NCBI Taxonomy" id="1123029"/>
    <lineage>
        <taxon>Bacteria</taxon>
        <taxon>Pseudomonadati</taxon>
        <taxon>Pseudomonadota</taxon>
        <taxon>Alphaproteobacteria</taxon>
        <taxon>Hyphomicrobiales</taxon>
        <taxon>Segnochrobactraceae</taxon>
        <taxon>Pseudoxanthobacter</taxon>
    </lineage>
</organism>
<dbReference type="GO" id="GO:0008168">
    <property type="term" value="F:methyltransferase activity"/>
    <property type="evidence" value="ECO:0007669"/>
    <property type="project" value="UniProtKB-KW"/>
</dbReference>
<dbReference type="Pfam" id="PF05050">
    <property type="entry name" value="Methyltransf_21"/>
    <property type="match status" value="1"/>
</dbReference>
<proteinExistence type="predicted"/>
<keyword evidence="3" id="KW-1185">Reference proteome</keyword>
<dbReference type="Proteomes" id="UP000186406">
    <property type="component" value="Unassembled WGS sequence"/>
</dbReference>
<gene>
    <name evidence="2" type="ORF">SAMN02745172_00925</name>
</gene>
<dbReference type="PANTHER" id="PTHR34009:SF2">
    <property type="entry name" value="PROTEIN STAR"/>
    <property type="match status" value="1"/>
</dbReference>
<dbReference type="InterPro" id="IPR019734">
    <property type="entry name" value="TPR_rpt"/>
</dbReference>
<dbReference type="SUPFAM" id="SSF48452">
    <property type="entry name" value="TPR-like"/>
    <property type="match status" value="1"/>
</dbReference>
<evidence type="ECO:0000259" key="1">
    <source>
        <dbReference type="Pfam" id="PF05050"/>
    </source>
</evidence>